<keyword evidence="18" id="KW-1185">Reference proteome</keyword>
<dbReference type="EnsemblMetazoa" id="PPA07581.1">
    <property type="protein sequence ID" value="PPA07581.1"/>
    <property type="gene ID" value="WBGene00097135"/>
</dbReference>
<dbReference type="SUPFAM" id="SSF57196">
    <property type="entry name" value="EGF/Laminin"/>
    <property type="match status" value="4"/>
</dbReference>
<feature type="domain" description="Fibronectin type-III" evidence="16">
    <location>
        <begin position="1978"/>
        <end position="2076"/>
    </location>
</feature>
<organism evidence="17 18">
    <name type="scientific">Pristionchus pacificus</name>
    <name type="common">Parasitic nematode worm</name>
    <dbReference type="NCBI Taxonomy" id="54126"/>
    <lineage>
        <taxon>Eukaryota</taxon>
        <taxon>Metazoa</taxon>
        <taxon>Ecdysozoa</taxon>
        <taxon>Nematoda</taxon>
        <taxon>Chromadorea</taxon>
        <taxon>Rhabditida</taxon>
        <taxon>Rhabditina</taxon>
        <taxon>Diplogasteromorpha</taxon>
        <taxon>Diplogasteroidea</taxon>
        <taxon>Neodiplogasteridae</taxon>
        <taxon>Pristionchus</taxon>
    </lineage>
</organism>
<dbReference type="SUPFAM" id="SSF48726">
    <property type="entry name" value="Immunoglobulin"/>
    <property type="match status" value="6"/>
</dbReference>
<evidence type="ECO:0000256" key="8">
    <source>
        <dbReference type="ARBA" id="ARBA00022837"/>
    </source>
</evidence>
<dbReference type="FunFam" id="2.10.25.10:FF:000017">
    <property type="entry name" value="latent-transforming growth factor beta-binding protein 4 isoform X1"/>
    <property type="match status" value="1"/>
</dbReference>
<name>A0A8R1YEZ1_PRIPA</name>
<dbReference type="Proteomes" id="UP000005239">
    <property type="component" value="Unassembled WGS sequence"/>
</dbReference>
<comment type="similarity">
    <text evidence="2">Belongs to the fibulin family.</text>
</comment>
<dbReference type="InterPro" id="IPR055088">
    <property type="entry name" value="Fibulin_C"/>
</dbReference>
<dbReference type="InterPro" id="IPR007110">
    <property type="entry name" value="Ig-like_dom"/>
</dbReference>
<keyword evidence="12" id="KW-0472">Membrane</keyword>
<dbReference type="Pfam" id="PF12662">
    <property type="entry name" value="cEGF"/>
    <property type="match status" value="1"/>
</dbReference>
<sequence length="2148" mass="240262">MGQLLIRFLLLLAALILASESAELSRCCSGGARHFSQTQTCSGIKSEGTTLACSRSASICCLRALLDDACDQGTIAAKSEQSCPANINSLGGGLRKECCDCCLLAKELVRRNEPCHPPNGFASSCLRSFNKCCATSIEIEGDDNLPSASNIHKASRTSSDSSIFHGDRCSSSKCEHLCNDRGGETVECSCRNGFDLSADGYSCVDRNECLAALSPCDPVHEDCINSHGGYYCKERLIPALYSTPPPPEKMRDTGRSIQRAGRLRKTGVKQRVKILEDDVTRDLKPEESRRIQSDGIACPVGWRAEGGRCTDVDECLLLMDDCLASQRCLNTPGSYKCIRTLSCGTGYALDSETEECSDVDECNLGTHDCGALYQCRNTQGSYRCDPKKCNEGQLQNPVTGECTSIEYINECLTTNRCGAGEECLNTPGGYRCQVAGSLCSVGYQYNQDSGFCDDIDECSLPNACEGLACTNLPGSFKCRCKQGFEFSERTKRCEDVDECTKFHGHVCDALASCHNTVGSFVCVCKAGFQLADDGRSCVDVDECRTGIARCDQKCINIPGSYQCICERGFALSSDGLRCQDIDECSAWTGSGTDLCMGGCINTPGSYKCLCPPGYTIQADGRTCQDIDECDRGECSGHDKICVNTLGEFKCHHISCPMHYNHDKNYKNRCMRSPLACLSQSEEECKKHQPVHVTYQYIAIPRHVPISSHRPSITVFTIRGPSHRDSTVQFELNLNKTTVESFGVLPAVRANFLLQKGEERNTAVVALRDSLDGPQQCPRGELSCVSNHTKEILYQFRAIPSMQTLVTPIEVSRIKAQVGAPFTVEYVMDAANRAHFKIEQENFTGKHHRVVPYEGIVKIIAPMKGPKIEIVKVHIHIKSRASVLLYHNVALIEILDSFPVQLYCYSSPFFPLYHHFSRTLHNIYPYASQFVASKLWALFRINVLSHGLSILPIWMDYHRIRKMGRVVVALLSLLHLGTTLTSLFGPPKLLVQPPEEVWFQPGAEEAASKFSLKCIASDNAETYYWRKNGESLEVNGEISWEKSGHSGSILFTKPGPHHIGYYQCYVANIYGTAVSNRVHVQLGVLEHFPPRPVRMVTVNEGASLSIPCSPPFGQPSPSIFWLFRDTEQSNVIETIKREHITVDPEGNLHFTSVRSHDGRSNLIYECAASSPVLHGEYRAGDRVQLTVKPSHGVQKPYPTKVLYLSPDHITIKAGSKLKMQCIFGGFPMPRIFWSKGKGELPKIRMKDLTTAEADFGKSLIIDNVHPEDAGVYQCRAGTITHKITVDVEAAPYWENLPPDDIELPESDEAELRCLAGGKPAPLVQWTQNGKPLHEAPSTDRYLLLDGGRRLRITQLDHDMDTAVYQCNASNPRGYVYANAFVHVKAYPPRFTMPVNRVWKVVLMSTVDMNCDVDAAPTADVRWVDADDKNIVTVPGKSEILRNNTFRIYQVNTADEGLYYCNVTNKYGINRATNRLHVYKSTYFTRVPSPKKLTVEAGQRVEMECEAVQDDRLSISYTWTVDGREIDINDGAFEIIGTKLSLPKARGWHSGVIACTVKTDVDIKTASMLLSVKDVPRWPPIDSMICNERKATIEWKRPNDHSDPITRYIVEMNTAFKKKEWTVVTREKAVSKKDTYSVDVTLSPWVNYTFRVAAINSHGRSLKESVPLGTQETASCQTRPSFPYSNPEGVWAEGTSPDNLVIHWKPLDKYDWNAPRLQYLVRYRLKEPDVAWSEFVVEDAYANHTIIREMPTFRKFEVQVRAVNSIGPSIVEPEIVMGYSGEDVPVSSPRHFRIVEIFNFTSANFSWEPVSPEEMRGHTEGYEIEYWPVHDKAQSRVATVKGAVSHFVFTKLRSCTNYTAVVRARNKKYRSAESTPISFETPEGIPSEVSDALVRSVGARSILVTWKPPAEPNGVLRGYFLTFTDERNITEETYVLHRQLHYMHERSFPEMGYKIAVWAETGAGEGPKILKAVRTWPLRAPDKPRFKVMNVTERTARIDWIPTEGFLWRMPGSSFYISYTKDNSTFIQSAPVYLPSTTLYLEDLVPNARYLLWGVSRDGNLTSTSSEPIEMFTPTTEKPSHLNQESVRNAFWFLAVLVAVAVALIAVLVTCCCEQRRSGRYAVRRKEMEIGHQTDADEERTFLEYQYGYK</sequence>
<feature type="domain" description="Ig-like" evidence="15">
    <location>
        <begin position="1197"/>
        <end position="1283"/>
    </location>
</feature>
<feature type="domain" description="Ig-like" evidence="15">
    <location>
        <begin position="1089"/>
        <end position="1185"/>
    </location>
</feature>
<dbReference type="InterPro" id="IPR000152">
    <property type="entry name" value="EGF-type_Asp/Asn_hydroxyl_site"/>
</dbReference>
<dbReference type="InterPro" id="IPR003599">
    <property type="entry name" value="Ig_sub"/>
</dbReference>
<dbReference type="Gene3D" id="2.60.40.10">
    <property type="entry name" value="Immunoglobulins"/>
    <property type="match status" value="10"/>
</dbReference>
<dbReference type="GO" id="GO:0005576">
    <property type="term" value="C:extracellular region"/>
    <property type="evidence" value="ECO:0007669"/>
    <property type="project" value="InterPro"/>
</dbReference>
<dbReference type="InterPro" id="IPR000742">
    <property type="entry name" value="EGF"/>
</dbReference>
<dbReference type="InterPro" id="IPR036179">
    <property type="entry name" value="Ig-like_dom_sf"/>
</dbReference>
<dbReference type="PANTHER" id="PTHR24039:SF48">
    <property type="entry name" value="FIBRILLIN-2 ISOFORM X1-RELATED"/>
    <property type="match status" value="1"/>
</dbReference>
<dbReference type="InterPro" id="IPR036116">
    <property type="entry name" value="FN3_sf"/>
</dbReference>
<dbReference type="FunFam" id="2.60.40.10:FF:000028">
    <property type="entry name" value="Neuronal cell adhesion molecule"/>
    <property type="match status" value="1"/>
</dbReference>
<dbReference type="SUPFAM" id="SSF49265">
    <property type="entry name" value="Fibronectin type III"/>
    <property type="match status" value="3"/>
</dbReference>
<dbReference type="PROSITE" id="PS00010">
    <property type="entry name" value="ASX_HYDROXYL"/>
    <property type="match status" value="4"/>
</dbReference>
<dbReference type="SMART" id="SM00408">
    <property type="entry name" value="IGc2"/>
    <property type="match status" value="6"/>
</dbReference>
<evidence type="ECO:0000256" key="6">
    <source>
        <dbReference type="ARBA" id="ARBA00022729"/>
    </source>
</evidence>
<evidence type="ECO:0000256" key="2">
    <source>
        <dbReference type="ARBA" id="ARBA00006127"/>
    </source>
</evidence>
<feature type="domain" description="Fibronectin type-III" evidence="16">
    <location>
        <begin position="1786"/>
        <end position="1882"/>
    </location>
</feature>
<dbReference type="GO" id="GO:0005509">
    <property type="term" value="F:calcium ion binding"/>
    <property type="evidence" value="ECO:0007669"/>
    <property type="project" value="InterPro"/>
</dbReference>
<keyword evidence="7" id="KW-0677">Repeat</keyword>
<feature type="domain" description="Fibronectin type-III" evidence="16">
    <location>
        <begin position="1883"/>
        <end position="1977"/>
    </location>
</feature>
<dbReference type="Pfam" id="PF07645">
    <property type="entry name" value="EGF_CA"/>
    <property type="match status" value="7"/>
</dbReference>
<feature type="domain" description="EGF-like" evidence="14">
    <location>
        <begin position="580"/>
        <end position="624"/>
    </location>
</feature>
<dbReference type="PROSITE" id="PS50835">
    <property type="entry name" value="IG_LIKE"/>
    <property type="match status" value="6"/>
</dbReference>
<gene>
    <name evidence="17" type="primary">WBGene00097135</name>
</gene>
<feature type="domain" description="Fibronectin type-III" evidence="16">
    <location>
        <begin position="1684"/>
        <end position="1781"/>
    </location>
</feature>
<dbReference type="FunFam" id="2.60.40.10:FF:002544">
    <property type="entry name" value="L1 CAM ADhesion molecule homolog"/>
    <property type="match status" value="1"/>
</dbReference>
<feature type="chain" id="PRO_5035793464" evidence="13">
    <location>
        <begin position="22"/>
        <end position="2148"/>
    </location>
</feature>
<evidence type="ECO:0000256" key="4">
    <source>
        <dbReference type="ARBA" id="ARBA00022530"/>
    </source>
</evidence>
<dbReference type="FunFam" id="2.10.25.10:FF:000014">
    <property type="entry name" value="Latent-transforming growth factor beta-binding protein 3"/>
    <property type="match status" value="2"/>
</dbReference>
<dbReference type="InterPro" id="IPR026823">
    <property type="entry name" value="cEGF"/>
</dbReference>
<feature type="domain" description="EGF-like" evidence="14">
    <location>
        <begin position="539"/>
        <end position="579"/>
    </location>
</feature>
<feature type="transmembrane region" description="Helical" evidence="12">
    <location>
        <begin position="2088"/>
        <end position="2109"/>
    </location>
</feature>
<dbReference type="InterPro" id="IPR001881">
    <property type="entry name" value="EGF-like_Ca-bd_dom"/>
</dbReference>
<keyword evidence="3" id="KW-0964">Secreted</keyword>
<dbReference type="SMART" id="SM00409">
    <property type="entry name" value="IG"/>
    <property type="match status" value="6"/>
</dbReference>
<feature type="signal peptide" evidence="13">
    <location>
        <begin position="1"/>
        <end position="21"/>
    </location>
</feature>
<dbReference type="InterPro" id="IPR003598">
    <property type="entry name" value="Ig_sub2"/>
</dbReference>
<dbReference type="SMART" id="SM00181">
    <property type="entry name" value="EGF"/>
    <property type="match status" value="9"/>
</dbReference>
<feature type="domain" description="Ig-like" evidence="15">
    <location>
        <begin position="1387"/>
        <end position="1475"/>
    </location>
</feature>
<feature type="domain" description="EGF-like" evidence="14">
    <location>
        <begin position="495"/>
        <end position="538"/>
    </location>
</feature>
<comment type="subcellular location">
    <subcellularLocation>
        <location evidence="1">Secreted</location>
        <location evidence="1">Extracellular space</location>
        <location evidence="1">Extracellular matrix</location>
    </subcellularLocation>
</comment>
<accession>A0A8R1YEZ1</accession>
<dbReference type="Pfam" id="PF00041">
    <property type="entry name" value="fn3"/>
    <property type="match status" value="3"/>
</dbReference>
<dbReference type="InterPro" id="IPR018097">
    <property type="entry name" value="EGF_Ca-bd_CS"/>
</dbReference>
<dbReference type="SMART" id="SM00179">
    <property type="entry name" value="EGF_CA"/>
    <property type="match status" value="9"/>
</dbReference>
<evidence type="ECO:0000256" key="9">
    <source>
        <dbReference type="ARBA" id="ARBA00023157"/>
    </source>
</evidence>
<keyword evidence="4" id="KW-0272">Extracellular matrix</keyword>
<protein>
    <submittedName>
        <fullName evidence="17">Uncharacterized protein</fullName>
    </submittedName>
</protein>
<dbReference type="PANTHER" id="PTHR24039">
    <property type="entry name" value="FIBRILLIN-RELATED"/>
    <property type="match status" value="1"/>
</dbReference>
<dbReference type="Gene3D" id="2.10.25.10">
    <property type="entry name" value="Laminin"/>
    <property type="match status" value="10"/>
</dbReference>
<evidence type="ECO:0000256" key="11">
    <source>
        <dbReference type="PROSITE-ProRule" id="PRU00076"/>
    </source>
</evidence>
<feature type="domain" description="Ig-like" evidence="15">
    <location>
        <begin position="986"/>
        <end position="1080"/>
    </location>
</feature>
<dbReference type="PROSITE" id="PS01177">
    <property type="entry name" value="ANAPHYLATOXIN_1"/>
    <property type="match status" value="1"/>
</dbReference>
<evidence type="ECO:0000256" key="3">
    <source>
        <dbReference type="ARBA" id="ARBA00022525"/>
    </source>
</evidence>
<dbReference type="PROSITE" id="PS01187">
    <property type="entry name" value="EGF_CA"/>
    <property type="match status" value="4"/>
</dbReference>
<keyword evidence="8" id="KW-0106">Calcium</keyword>
<feature type="domain" description="Ig-like" evidence="15">
    <location>
        <begin position="1486"/>
        <end position="1569"/>
    </location>
</feature>
<evidence type="ECO:0000256" key="7">
    <source>
        <dbReference type="ARBA" id="ARBA00022737"/>
    </source>
</evidence>
<evidence type="ECO:0000256" key="13">
    <source>
        <dbReference type="SAM" id="SignalP"/>
    </source>
</evidence>
<dbReference type="Pfam" id="PF22914">
    <property type="entry name" value="Fibulin_C"/>
    <property type="match status" value="1"/>
</dbReference>
<dbReference type="FunFam" id="2.60.40.10:FF:002288">
    <property type="entry name" value="Carcinoembryonic antigen-related cell adhesion molecule 5"/>
    <property type="match status" value="1"/>
</dbReference>
<dbReference type="SUPFAM" id="SSF57184">
    <property type="entry name" value="Growth factor receptor domain"/>
    <property type="match status" value="1"/>
</dbReference>
<dbReference type="PROSITE" id="PS50026">
    <property type="entry name" value="EGF_3"/>
    <property type="match status" value="4"/>
</dbReference>
<dbReference type="Pfam" id="PF13927">
    <property type="entry name" value="Ig_3"/>
    <property type="match status" value="2"/>
</dbReference>
<dbReference type="FunFam" id="2.10.25.10:FF:000010">
    <property type="entry name" value="Pro-epidermal growth factor"/>
    <property type="match status" value="1"/>
</dbReference>
<feature type="domain" description="Fibronectin type-III" evidence="16">
    <location>
        <begin position="1573"/>
        <end position="1674"/>
    </location>
</feature>
<feature type="domain" description="Ig-like" evidence="15">
    <location>
        <begin position="1290"/>
        <end position="1381"/>
    </location>
</feature>
<comment type="caution">
    <text evidence="11">Lacks conserved residue(s) required for the propagation of feature annotation.</text>
</comment>
<proteinExistence type="inferred from homology"/>
<reference evidence="17" key="2">
    <citation type="submission" date="2022-06" db="UniProtKB">
        <authorList>
            <consortium name="EnsemblMetazoa"/>
        </authorList>
    </citation>
    <scope>IDENTIFICATION</scope>
    <source>
        <strain evidence="17">PS312</strain>
    </source>
</reference>
<evidence type="ECO:0000259" key="15">
    <source>
        <dbReference type="PROSITE" id="PS50835"/>
    </source>
</evidence>
<feature type="domain" description="EGF-like" evidence="14">
    <location>
        <begin position="454"/>
        <end position="494"/>
    </location>
</feature>
<keyword evidence="10" id="KW-0325">Glycoprotein</keyword>
<evidence type="ECO:0000259" key="16">
    <source>
        <dbReference type="PROSITE" id="PS50853"/>
    </source>
</evidence>
<dbReference type="InterPro" id="IPR013098">
    <property type="entry name" value="Ig_I-set"/>
</dbReference>
<evidence type="ECO:0000256" key="5">
    <source>
        <dbReference type="ARBA" id="ARBA00022536"/>
    </source>
</evidence>
<keyword evidence="6 13" id="KW-0732">Signal</keyword>
<evidence type="ECO:0000313" key="18">
    <source>
        <dbReference type="Proteomes" id="UP000005239"/>
    </source>
</evidence>
<evidence type="ECO:0000256" key="1">
    <source>
        <dbReference type="ARBA" id="ARBA00004498"/>
    </source>
</evidence>
<dbReference type="PROSITE" id="PS50853">
    <property type="entry name" value="FN3"/>
    <property type="match status" value="5"/>
</dbReference>
<dbReference type="FunFam" id="2.60.40.10:FF:002520">
    <property type="entry name" value="L1 CAM ADhesion molecule homolog"/>
    <property type="match status" value="1"/>
</dbReference>
<dbReference type="PROSITE" id="PS01186">
    <property type="entry name" value="EGF_2"/>
    <property type="match status" value="4"/>
</dbReference>
<dbReference type="InterPro" id="IPR049883">
    <property type="entry name" value="NOTCH1_EGF-like"/>
</dbReference>
<dbReference type="InterPro" id="IPR003961">
    <property type="entry name" value="FN3_dom"/>
</dbReference>
<dbReference type="InterPro" id="IPR000020">
    <property type="entry name" value="Anaphylatoxin/fibulin"/>
</dbReference>
<dbReference type="CDD" id="cd00063">
    <property type="entry name" value="FN3"/>
    <property type="match status" value="5"/>
</dbReference>
<dbReference type="Pfam" id="PF07679">
    <property type="entry name" value="I-set"/>
    <property type="match status" value="1"/>
</dbReference>
<keyword evidence="9" id="KW-1015">Disulfide bond</keyword>
<dbReference type="InterPro" id="IPR009030">
    <property type="entry name" value="Growth_fac_rcpt_cys_sf"/>
</dbReference>
<dbReference type="CDD" id="cd00054">
    <property type="entry name" value="EGF_CA"/>
    <property type="match status" value="6"/>
</dbReference>
<keyword evidence="12" id="KW-0812">Transmembrane</keyword>
<keyword evidence="12" id="KW-1133">Transmembrane helix</keyword>
<dbReference type="SMART" id="SM00060">
    <property type="entry name" value="FN3"/>
    <property type="match status" value="5"/>
</dbReference>
<evidence type="ECO:0000256" key="10">
    <source>
        <dbReference type="ARBA" id="ARBA00023180"/>
    </source>
</evidence>
<reference evidence="18" key="1">
    <citation type="journal article" date="2008" name="Nat. Genet.">
        <title>The Pristionchus pacificus genome provides a unique perspective on nematode lifestyle and parasitism.</title>
        <authorList>
            <person name="Dieterich C."/>
            <person name="Clifton S.W."/>
            <person name="Schuster L.N."/>
            <person name="Chinwalla A."/>
            <person name="Delehaunty K."/>
            <person name="Dinkelacker I."/>
            <person name="Fulton L."/>
            <person name="Fulton R."/>
            <person name="Godfrey J."/>
            <person name="Minx P."/>
            <person name="Mitreva M."/>
            <person name="Roeseler W."/>
            <person name="Tian H."/>
            <person name="Witte H."/>
            <person name="Yang S.P."/>
            <person name="Wilson R.K."/>
            <person name="Sommer R.J."/>
        </authorList>
    </citation>
    <scope>NUCLEOTIDE SEQUENCE [LARGE SCALE GENOMIC DNA]</scope>
    <source>
        <strain evidence="18">PS312</strain>
    </source>
</reference>
<keyword evidence="5 11" id="KW-0245">EGF-like domain</keyword>
<evidence type="ECO:0000313" key="17">
    <source>
        <dbReference type="EnsemblMetazoa" id="PPA07581.1"/>
    </source>
</evidence>
<dbReference type="InterPro" id="IPR013783">
    <property type="entry name" value="Ig-like_fold"/>
</dbReference>
<dbReference type="FunFam" id="2.10.25.10:FF:000005">
    <property type="entry name" value="Fibrillin 2"/>
    <property type="match status" value="1"/>
</dbReference>
<evidence type="ECO:0000259" key="14">
    <source>
        <dbReference type="PROSITE" id="PS50026"/>
    </source>
</evidence>
<evidence type="ECO:0000256" key="12">
    <source>
        <dbReference type="SAM" id="Phobius"/>
    </source>
</evidence>
<dbReference type="FunFam" id="2.60.40.10:FF:000035">
    <property type="entry name" value="Contactin 1"/>
    <property type="match status" value="1"/>
</dbReference>